<feature type="region of interest" description="Disordered" evidence="1">
    <location>
        <begin position="162"/>
        <end position="202"/>
    </location>
</feature>
<dbReference type="Proteomes" id="UP001213000">
    <property type="component" value="Unassembled WGS sequence"/>
</dbReference>
<evidence type="ECO:0000256" key="1">
    <source>
        <dbReference type="SAM" id="MobiDB-lite"/>
    </source>
</evidence>
<dbReference type="PANTHER" id="PTHR40422:SF1">
    <property type="entry name" value="TRANSLATION MACHINERY-ASSOCIATED PROTEIN 17"/>
    <property type="match status" value="1"/>
</dbReference>
<protein>
    <submittedName>
        <fullName evidence="2">Uncharacterized protein</fullName>
    </submittedName>
</protein>
<feature type="compositionally biased region" description="Polar residues" evidence="1">
    <location>
        <begin position="172"/>
        <end position="184"/>
    </location>
</feature>
<evidence type="ECO:0000313" key="2">
    <source>
        <dbReference type="EMBL" id="KAJ3555538.1"/>
    </source>
</evidence>
<dbReference type="PANTHER" id="PTHR40422">
    <property type="entry name" value="TRANSLATION MACHINERY-ASSOCIATED PROTEIN 17"/>
    <property type="match status" value="1"/>
</dbReference>
<sequence>MKQAGVSDPSKCYFVDDNRGNIDGAIAQGWRKCVHFCEKGLEAMEGGIMKQIGDEPLDPEKTNDNPLEMEYHPRYAQPFTLAEAVGLDVSVITDEIARLHNSLKHLQETQKMLREYQSAEAPGTVDPEIRKALDENEVVIGSQTERISILKMALAEKGVVDSSHYDIPDPTSAHTTENSASHGNTRIGEHEEGENEDEGLHL</sequence>
<comment type="caution">
    <text evidence="2">The sequence shown here is derived from an EMBL/GenBank/DDBJ whole genome shotgun (WGS) entry which is preliminary data.</text>
</comment>
<dbReference type="EMBL" id="JANIEX010001671">
    <property type="protein sequence ID" value="KAJ3555538.1"/>
    <property type="molecule type" value="Genomic_DNA"/>
</dbReference>
<organism evidence="2 3">
    <name type="scientific">Leucocoprinus birnbaumii</name>
    <dbReference type="NCBI Taxonomy" id="56174"/>
    <lineage>
        <taxon>Eukaryota</taxon>
        <taxon>Fungi</taxon>
        <taxon>Dikarya</taxon>
        <taxon>Basidiomycota</taxon>
        <taxon>Agaricomycotina</taxon>
        <taxon>Agaricomycetes</taxon>
        <taxon>Agaricomycetidae</taxon>
        <taxon>Agaricales</taxon>
        <taxon>Agaricineae</taxon>
        <taxon>Agaricaceae</taxon>
        <taxon>Leucocoprinus</taxon>
    </lineage>
</organism>
<keyword evidence="3" id="KW-1185">Reference proteome</keyword>
<dbReference type="GO" id="GO:0030674">
    <property type="term" value="F:protein-macromolecule adaptor activity"/>
    <property type="evidence" value="ECO:0007669"/>
    <property type="project" value="TreeGrafter"/>
</dbReference>
<proteinExistence type="predicted"/>
<gene>
    <name evidence="2" type="ORF">NP233_g12185</name>
</gene>
<accession>A0AAD5VIU4</accession>
<reference evidence="2" key="1">
    <citation type="submission" date="2022-07" db="EMBL/GenBank/DDBJ databases">
        <title>Genome Sequence of Leucocoprinus birnbaumii.</title>
        <authorList>
            <person name="Buettner E."/>
        </authorList>
    </citation>
    <scope>NUCLEOTIDE SEQUENCE</scope>
    <source>
        <strain evidence="2">VT141</strain>
    </source>
</reference>
<feature type="compositionally biased region" description="Acidic residues" evidence="1">
    <location>
        <begin position="191"/>
        <end position="202"/>
    </location>
</feature>
<evidence type="ECO:0000313" key="3">
    <source>
        <dbReference type="Proteomes" id="UP001213000"/>
    </source>
</evidence>
<dbReference type="InterPro" id="IPR023214">
    <property type="entry name" value="HAD_sf"/>
</dbReference>
<dbReference type="Gene3D" id="3.40.50.1000">
    <property type="entry name" value="HAD superfamily/HAD-like"/>
    <property type="match status" value="1"/>
</dbReference>
<name>A0AAD5VIU4_9AGAR</name>
<dbReference type="InterPro" id="IPR038966">
    <property type="entry name" value="TMA17"/>
</dbReference>
<dbReference type="AlphaFoldDB" id="A0AAD5VIU4"/>
<dbReference type="GO" id="GO:0070682">
    <property type="term" value="P:proteasome regulatory particle assembly"/>
    <property type="evidence" value="ECO:0007669"/>
    <property type="project" value="InterPro"/>
</dbReference>